<evidence type="ECO:0000256" key="2">
    <source>
        <dbReference type="ARBA" id="ARBA00022692"/>
    </source>
</evidence>
<dbReference type="Pfam" id="PF16209">
    <property type="entry name" value="PhoLip_ATPase_N"/>
    <property type="match status" value="1"/>
</dbReference>
<dbReference type="Gene3D" id="3.40.50.1000">
    <property type="entry name" value="HAD superfamily/HAD-like"/>
    <property type="match status" value="1"/>
</dbReference>
<feature type="transmembrane region" description="Helical" evidence="5">
    <location>
        <begin position="410"/>
        <end position="429"/>
    </location>
</feature>
<evidence type="ECO:0000256" key="1">
    <source>
        <dbReference type="ARBA" id="ARBA00004370"/>
    </source>
</evidence>
<dbReference type="InterPro" id="IPR018303">
    <property type="entry name" value="ATPase_P-typ_P_site"/>
</dbReference>
<feature type="transmembrane region" description="Helical" evidence="5">
    <location>
        <begin position="287"/>
        <end position="307"/>
    </location>
</feature>
<dbReference type="Proteomes" id="UP000261480">
    <property type="component" value="Unplaced"/>
</dbReference>
<evidence type="ECO:0000256" key="4">
    <source>
        <dbReference type="ARBA" id="ARBA00023136"/>
    </source>
</evidence>
<keyword evidence="4 5" id="KW-0472">Membrane</keyword>
<protein>
    <recommendedName>
        <fullName evidence="6">P-type ATPase N-terminal domain-containing protein</fullName>
    </recommendedName>
</protein>
<accession>A0A3B3X650</accession>
<evidence type="ECO:0000313" key="7">
    <source>
        <dbReference type="Ensembl" id="ENSPMEP00000010508.1"/>
    </source>
</evidence>
<dbReference type="GO" id="GO:0045332">
    <property type="term" value="P:phospholipid translocation"/>
    <property type="evidence" value="ECO:0007669"/>
    <property type="project" value="TreeGrafter"/>
</dbReference>
<evidence type="ECO:0000313" key="8">
    <source>
        <dbReference type="Proteomes" id="UP000261480"/>
    </source>
</evidence>
<evidence type="ECO:0000256" key="3">
    <source>
        <dbReference type="ARBA" id="ARBA00022989"/>
    </source>
</evidence>
<dbReference type="GO" id="GO:0005802">
    <property type="term" value="C:trans-Golgi network"/>
    <property type="evidence" value="ECO:0007669"/>
    <property type="project" value="TreeGrafter"/>
</dbReference>
<sequence>MSSCCRGVTRNLANSPGKGFDSCRDFLFFLYYLPCETTKLQNNGYKNGFWKSFLCFTWGRYSDNVVRSHKYSLLTFLPLTLFEQFQRAANVYFLLMVVLQVRRKPLLSPLRERELNTDCIYFFFFSYSFMTAQWKDVCVGDLLRIRRDQIIPADLLLLSSSEPHSLCYVETEPNNRLYTFRGQLQWQGECFLLENEHVLLRGTVLRNTDFAYGLTIYTGADTKILRNCGKLRVKRTQLEEVFNKVVIGIVLSVLLAALLLAIGAGVFSYKVMTQTSFLSALVVDGNPAYNGFLVYWSYIILLSPAMFEVIHTIHSKFIGWDLEMYWKQTDKPAEARNTSLSEELGQVGYLLSDKTGTLTQNRLLLRQCCIAGQIYGKCDELCGTGSQAADYSVLCVKIKNVSISSWQRPFFYFLFILSLFLTSILKSILDI</sequence>
<dbReference type="Gene3D" id="2.70.150.10">
    <property type="entry name" value="Calcium-transporting ATPase, cytoplasmic transduction domain A"/>
    <property type="match status" value="1"/>
</dbReference>
<dbReference type="PROSITE" id="PS00154">
    <property type="entry name" value="ATPASE_E1_E2"/>
    <property type="match status" value="1"/>
</dbReference>
<dbReference type="GO" id="GO:0007030">
    <property type="term" value="P:Golgi organization"/>
    <property type="evidence" value="ECO:0007669"/>
    <property type="project" value="TreeGrafter"/>
</dbReference>
<dbReference type="STRING" id="48701.ENSPMEP00000010508"/>
<dbReference type="PANTHER" id="PTHR24092:SF198">
    <property type="entry name" value="PHOSPHOLIPID-TRANSPORTING ATPASE"/>
    <property type="match status" value="1"/>
</dbReference>
<dbReference type="GO" id="GO:0140326">
    <property type="term" value="F:ATPase-coupled intramembrane lipid transporter activity"/>
    <property type="evidence" value="ECO:0007669"/>
    <property type="project" value="TreeGrafter"/>
</dbReference>
<proteinExistence type="predicted"/>
<reference evidence="7" key="2">
    <citation type="submission" date="2025-09" db="UniProtKB">
        <authorList>
            <consortium name="Ensembl"/>
        </authorList>
    </citation>
    <scope>IDENTIFICATION</scope>
</reference>
<feature type="transmembrane region" description="Helical" evidence="5">
    <location>
        <begin position="241"/>
        <end position="267"/>
    </location>
</feature>
<feature type="domain" description="P-type ATPase N-terminal" evidence="6">
    <location>
        <begin position="60"/>
        <end position="101"/>
    </location>
</feature>
<comment type="subcellular location">
    <subcellularLocation>
        <location evidence="1">Membrane</location>
    </subcellularLocation>
</comment>
<evidence type="ECO:0000256" key="5">
    <source>
        <dbReference type="SAM" id="Phobius"/>
    </source>
</evidence>
<keyword evidence="2 5" id="KW-0812">Transmembrane</keyword>
<dbReference type="GO" id="GO:0005886">
    <property type="term" value="C:plasma membrane"/>
    <property type="evidence" value="ECO:0007669"/>
    <property type="project" value="TreeGrafter"/>
</dbReference>
<dbReference type="InterPro" id="IPR008250">
    <property type="entry name" value="ATPase_P-typ_transduc_dom_A_sf"/>
</dbReference>
<organism evidence="7 8">
    <name type="scientific">Poecilia mexicana</name>
    <dbReference type="NCBI Taxonomy" id="48701"/>
    <lineage>
        <taxon>Eukaryota</taxon>
        <taxon>Metazoa</taxon>
        <taxon>Chordata</taxon>
        <taxon>Craniata</taxon>
        <taxon>Vertebrata</taxon>
        <taxon>Euteleostomi</taxon>
        <taxon>Actinopterygii</taxon>
        <taxon>Neopterygii</taxon>
        <taxon>Teleostei</taxon>
        <taxon>Neoteleostei</taxon>
        <taxon>Acanthomorphata</taxon>
        <taxon>Ovalentaria</taxon>
        <taxon>Atherinomorphae</taxon>
        <taxon>Cyprinodontiformes</taxon>
        <taxon>Poeciliidae</taxon>
        <taxon>Poeciliinae</taxon>
        <taxon>Poecilia</taxon>
    </lineage>
</organism>
<dbReference type="AlphaFoldDB" id="A0A3B3X650"/>
<keyword evidence="8" id="KW-1185">Reference proteome</keyword>
<keyword evidence="3 5" id="KW-1133">Transmembrane helix</keyword>
<dbReference type="InterPro" id="IPR023299">
    <property type="entry name" value="ATPase_P-typ_cyto_dom_N"/>
</dbReference>
<dbReference type="GO" id="GO:0000166">
    <property type="term" value="F:nucleotide binding"/>
    <property type="evidence" value="ECO:0007669"/>
    <property type="project" value="InterPro"/>
</dbReference>
<dbReference type="SUPFAM" id="SSF81653">
    <property type="entry name" value="Calcium ATPase, transduction domain A"/>
    <property type="match status" value="1"/>
</dbReference>
<dbReference type="InterPro" id="IPR023214">
    <property type="entry name" value="HAD_sf"/>
</dbReference>
<name>A0A3B3X650_9TELE</name>
<dbReference type="InterPro" id="IPR032631">
    <property type="entry name" value="P-type_ATPase_N"/>
</dbReference>
<evidence type="ECO:0000259" key="6">
    <source>
        <dbReference type="Pfam" id="PF16209"/>
    </source>
</evidence>
<dbReference type="Gene3D" id="3.40.1110.10">
    <property type="entry name" value="Calcium-transporting ATPase, cytoplasmic domain N"/>
    <property type="match status" value="1"/>
</dbReference>
<dbReference type="Ensembl" id="ENSPMET00000017385.1">
    <property type="protein sequence ID" value="ENSPMEP00000010508.1"/>
    <property type="gene ID" value="ENSPMEG00000012502.1"/>
</dbReference>
<dbReference type="PANTHER" id="PTHR24092">
    <property type="entry name" value="PROBABLE PHOSPHOLIPID-TRANSPORTING ATPASE"/>
    <property type="match status" value="1"/>
</dbReference>
<reference evidence="7" key="1">
    <citation type="submission" date="2025-08" db="UniProtKB">
        <authorList>
            <consortium name="Ensembl"/>
        </authorList>
    </citation>
    <scope>IDENTIFICATION</scope>
</reference>